<dbReference type="GO" id="GO:0016567">
    <property type="term" value="P:protein ubiquitination"/>
    <property type="evidence" value="ECO:0007669"/>
    <property type="project" value="TreeGrafter"/>
</dbReference>
<dbReference type="GO" id="GO:0004518">
    <property type="term" value="F:nuclease activity"/>
    <property type="evidence" value="ECO:0007669"/>
    <property type="project" value="InterPro"/>
</dbReference>
<evidence type="ECO:0000313" key="5">
    <source>
        <dbReference type="EMBL" id="PRW60456.1"/>
    </source>
</evidence>
<dbReference type="InterPro" id="IPR036104">
    <property type="entry name" value="BFN_sf"/>
</dbReference>
<evidence type="ECO:0000313" key="6">
    <source>
        <dbReference type="Proteomes" id="UP000239899"/>
    </source>
</evidence>
<dbReference type="OrthoDB" id="566835at2759"/>
<dbReference type="PROSITE" id="PS51658">
    <property type="entry name" value="BFN"/>
    <property type="match status" value="1"/>
</dbReference>
<dbReference type="Gene3D" id="3.10.690.10">
    <property type="entry name" value="Bifunctional nuclease domain"/>
    <property type="match status" value="1"/>
</dbReference>
<dbReference type="PANTHER" id="PTHR15160:SF1">
    <property type="entry name" value="VON HIPPEL-LINDAU DISEASE TUMOR SUPPRESSOR"/>
    <property type="match status" value="1"/>
</dbReference>
<keyword evidence="6" id="KW-1185">Reference proteome</keyword>
<protein>
    <submittedName>
        <fullName evidence="5">DUF151 domain-containing</fullName>
    </submittedName>
</protein>
<dbReference type="InterPro" id="IPR003729">
    <property type="entry name" value="Bi_nuclease_dom"/>
</dbReference>
<comment type="caution">
    <text evidence="5">The sequence shown here is derived from an EMBL/GenBank/DDBJ whole genome shotgun (WGS) entry which is preliminary data.</text>
</comment>
<organism evidence="5 6">
    <name type="scientific">Chlorella sorokiniana</name>
    <name type="common">Freshwater green alga</name>
    <dbReference type="NCBI Taxonomy" id="3076"/>
    <lineage>
        <taxon>Eukaryota</taxon>
        <taxon>Viridiplantae</taxon>
        <taxon>Chlorophyta</taxon>
        <taxon>core chlorophytes</taxon>
        <taxon>Trebouxiophyceae</taxon>
        <taxon>Chlorellales</taxon>
        <taxon>Chlorellaceae</taxon>
        <taxon>Chlorella clade</taxon>
        <taxon>Chlorella</taxon>
    </lineage>
</organism>
<dbReference type="GO" id="GO:0030891">
    <property type="term" value="C:VCB complex"/>
    <property type="evidence" value="ECO:0007669"/>
    <property type="project" value="TreeGrafter"/>
</dbReference>
<dbReference type="PANTHER" id="PTHR15160">
    <property type="entry name" value="VON HIPPEL-LINDAU PROTEIN"/>
    <property type="match status" value="1"/>
</dbReference>
<sequence>MGSTVCALGPSPPAAARRRTHAPAACSAVAVPGAPGRRLWGAAAARGAPHPAAGAAAARRAGARGRTLRVSASYSPYPWNERDYHQVALQMVQTAGPLGAGVQTGYFLLMRLAGQGSEMIEDADRALVMSVGGDTLTGVAQLAQGLQTGAAGGRPLSLDLLWQVLQRGQEISKRTWNVLRVAVVELRGNTFVGRIFFGDPATGQVAWDCDCRPSDACWLALKSQAPIYIHRTVWEDSAMLLRDIQRSAEEQQQAAQDMKARRRAREAALEQGRAVGTSGAVELGEMTPQTIMTTPRDADPEPLKRLKMEMRVALHEEDYAAAARIRDHPWMRLHLGMLQAIQVGDMEEADRCEQKLQAAINQHEEEERRQNRAHHERGGRGGGWSDGPSYRQFY</sequence>
<evidence type="ECO:0000256" key="3">
    <source>
        <dbReference type="SAM" id="MobiDB-lite"/>
    </source>
</evidence>
<proteinExistence type="inferred from homology"/>
<evidence type="ECO:0000256" key="2">
    <source>
        <dbReference type="ARBA" id="ARBA00025428"/>
    </source>
</evidence>
<evidence type="ECO:0000259" key="4">
    <source>
        <dbReference type="PROSITE" id="PS51658"/>
    </source>
</evidence>
<feature type="domain" description="BFN" evidence="4">
    <location>
        <begin position="84"/>
        <end position="241"/>
    </location>
</feature>
<comment type="similarity">
    <text evidence="1">Belongs to the bifunctional nuclease family.</text>
</comment>
<feature type="region of interest" description="Disordered" evidence="3">
    <location>
        <begin position="363"/>
        <end position="394"/>
    </location>
</feature>
<dbReference type="Pfam" id="PF02577">
    <property type="entry name" value="BFN_dom"/>
    <property type="match status" value="1"/>
</dbReference>
<evidence type="ECO:0000256" key="1">
    <source>
        <dbReference type="ARBA" id="ARBA00009095"/>
    </source>
</evidence>
<dbReference type="SUPFAM" id="SSF103256">
    <property type="entry name" value="Hypothetical protein TM0160"/>
    <property type="match status" value="1"/>
</dbReference>
<dbReference type="GO" id="GO:0005634">
    <property type="term" value="C:nucleus"/>
    <property type="evidence" value="ECO:0007669"/>
    <property type="project" value="TreeGrafter"/>
</dbReference>
<dbReference type="Proteomes" id="UP000239899">
    <property type="component" value="Unassembled WGS sequence"/>
</dbReference>
<accession>A0A2P6U2B4</accession>
<gene>
    <name evidence="5" type="ORF">C2E21_1023</name>
</gene>
<dbReference type="EMBL" id="LHPG02000002">
    <property type="protein sequence ID" value="PRW60456.1"/>
    <property type="molecule type" value="Genomic_DNA"/>
</dbReference>
<dbReference type="AlphaFoldDB" id="A0A2P6U2B4"/>
<reference evidence="5 6" key="1">
    <citation type="journal article" date="2018" name="Plant J.">
        <title>Genome sequences of Chlorella sorokiniana UTEX 1602 and Micractinium conductrix SAG 241.80: implications to maltose excretion by a green alga.</title>
        <authorList>
            <person name="Arriola M.B."/>
            <person name="Velmurugan N."/>
            <person name="Zhang Y."/>
            <person name="Plunkett M.H."/>
            <person name="Hondzo H."/>
            <person name="Barney B.M."/>
        </authorList>
    </citation>
    <scope>NUCLEOTIDE SEQUENCE [LARGE SCALE GENOMIC DNA]</scope>
    <source>
        <strain evidence="6">UTEX 1602</strain>
    </source>
</reference>
<name>A0A2P6U2B4_CHLSO</name>
<comment type="function">
    <text evidence="2">Bifunctional nuclease with both RNase and DNase activities. Involved in basal defense response. Participates in abscisic acid-derived callose deposition following infection by a necrotrophic pathogen.</text>
</comment>